<reference evidence="1" key="1">
    <citation type="submission" date="2020-03" db="EMBL/GenBank/DDBJ databases">
        <authorList>
            <person name="Weist P."/>
        </authorList>
    </citation>
    <scope>NUCLEOTIDE SEQUENCE</scope>
</reference>
<dbReference type="Proteomes" id="UP001153269">
    <property type="component" value="Unassembled WGS sequence"/>
</dbReference>
<keyword evidence="2" id="KW-1185">Reference proteome</keyword>
<evidence type="ECO:0000313" key="1">
    <source>
        <dbReference type="EMBL" id="CAB1422173.1"/>
    </source>
</evidence>
<evidence type="ECO:0000313" key="2">
    <source>
        <dbReference type="Proteomes" id="UP001153269"/>
    </source>
</evidence>
<accession>A0A9N7U2K6</accession>
<protein>
    <submittedName>
        <fullName evidence="1">Uncharacterized protein</fullName>
    </submittedName>
</protein>
<proteinExistence type="predicted"/>
<dbReference type="AlphaFoldDB" id="A0A9N7U2K6"/>
<organism evidence="1 2">
    <name type="scientific">Pleuronectes platessa</name>
    <name type="common">European plaice</name>
    <dbReference type="NCBI Taxonomy" id="8262"/>
    <lineage>
        <taxon>Eukaryota</taxon>
        <taxon>Metazoa</taxon>
        <taxon>Chordata</taxon>
        <taxon>Craniata</taxon>
        <taxon>Vertebrata</taxon>
        <taxon>Euteleostomi</taxon>
        <taxon>Actinopterygii</taxon>
        <taxon>Neopterygii</taxon>
        <taxon>Teleostei</taxon>
        <taxon>Neoteleostei</taxon>
        <taxon>Acanthomorphata</taxon>
        <taxon>Carangaria</taxon>
        <taxon>Pleuronectiformes</taxon>
        <taxon>Pleuronectoidei</taxon>
        <taxon>Pleuronectidae</taxon>
        <taxon>Pleuronectes</taxon>
    </lineage>
</organism>
<name>A0A9N7U2K6_PLEPL</name>
<dbReference type="EMBL" id="CADEAL010000566">
    <property type="protein sequence ID" value="CAB1422173.1"/>
    <property type="molecule type" value="Genomic_DNA"/>
</dbReference>
<sequence>MTQGDQWQHFYQPITSDFLDPLSECLGDSPSLHTVPPLAVSPTSVTVFDTETPGLFAGENDGESTKQVRHLTESPQSGNTASAVVLYNRNNQTSKVVTEPNGCLSKREGWHAETDTVMTPQFAASAQACGTVLSRCFSPKAGASPLVFCPCVSCHLSSPRTSCIPACP</sequence>
<comment type="caution">
    <text evidence="1">The sequence shown here is derived from an EMBL/GenBank/DDBJ whole genome shotgun (WGS) entry which is preliminary data.</text>
</comment>
<gene>
    <name evidence="1" type="ORF">PLEPLA_LOCUS10062</name>
</gene>